<proteinExistence type="inferred from homology"/>
<evidence type="ECO:0000256" key="2">
    <source>
        <dbReference type="ARBA" id="ARBA00004448"/>
    </source>
</evidence>
<dbReference type="Proteomes" id="UP001221898">
    <property type="component" value="Unassembled WGS sequence"/>
</dbReference>
<dbReference type="AlphaFoldDB" id="A0AAD7W6U0"/>
<protein>
    <recommendedName>
        <fullName evidence="16">Mitochondrial import inner membrane translocase subunit TIM17</fullName>
    </recommendedName>
</protein>
<feature type="region of interest" description="Disordered" evidence="12">
    <location>
        <begin position="1"/>
        <end position="170"/>
    </location>
</feature>
<keyword evidence="15" id="KW-1185">Reference proteome</keyword>
<evidence type="ECO:0000256" key="9">
    <source>
        <dbReference type="ARBA" id="ARBA00023010"/>
    </source>
</evidence>
<evidence type="ECO:0000256" key="7">
    <source>
        <dbReference type="ARBA" id="ARBA00022927"/>
    </source>
</evidence>
<evidence type="ECO:0000313" key="14">
    <source>
        <dbReference type="EMBL" id="KAJ8386381.1"/>
    </source>
</evidence>
<evidence type="ECO:0000256" key="12">
    <source>
        <dbReference type="SAM" id="MobiDB-lite"/>
    </source>
</evidence>
<gene>
    <name evidence="14" type="ORF">AAFF_G00170860</name>
</gene>
<feature type="compositionally biased region" description="Low complexity" evidence="12">
    <location>
        <begin position="65"/>
        <end position="78"/>
    </location>
</feature>
<feature type="compositionally biased region" description="Basic and acidic residues" evidence="12">
    <location>
        <begin position="79"/>
        <end position="92"/>
    </location>
</feature>
<name>A0AAD7W6U0_9TELE</name>
<keyword evidence="4" id="KW-0813">Transport</keyword>
<evidence type="ECO:0000256" key="6">
    <source>
        <dbReference type="ARBA" id="ARBA00022792"/>
    </source>
</evidence>
<sequence length="527" mass="58252">MWEREAERRSDNRHKVDSMRIQESETGEAGKRKQRKSREELDELQPPPSSERRRVPQAAAGEEVPALQAEEPTATAPPSEEKQPESPDRNLREGMAQMRISSPTQEDSGTLARGLAPGLRRDFPPSQMETRQATKRKQEVGAEGGEPQPHSPLEAYPDPRGPREDGTARDPVLVQRNRIIDEVLDVLKDLPDPRDNVDRWCTAVTESEGMYQPSAAELEIVFRRFFKLRWVALRGDWNASAGRGDAVFGTQLGALLDRVRAMHPSRPDWPKIHDTRQNAGETCDDYRSRMEECFQKHSGLAGDDPAQGDLLKICLVNGLLPRLKDKATASCVGWEHSTTMVVWEHVRHAERQENQKDAERKMEEYAREPCPWRIVDDCGGAFTMGAIGGGIFQAVKGFRNSPAGMNHRLRGSMTAIKTRAPQLGGSFAVWGGLFSMIDCGLVKVRGKEDPWNSITSGAMTGAILAARNGPVAMVGSAAMGGILLALIEGAGILLTRFASSQFPTGPQFAEEPAPMPGPPFGEYRQYQ</sequence>
<evidence type="ECO:0000256" key="11">
    <source>
        <dbReference type="ARBA" id="ARBA00023136"/>
    </source>
</evidence>
<keyword evidence="8 13" id="KW-1133">Transmembrane helix</keyword>
<evidence type="ECO:0000313" key="15">
    <source>
        <dbReference type="Proteomes" id="UP001221898"/>
    </source>
</evidence>
<dbReference type="PANTHER" id="PTHR10485:SF1">
    <property type="entry name" value="MITOCHONDRIAL IMPORT INNER MEMBRANE TRANSLOCASE SUBUNIT TIM17-A"/>
    <property type="match status" value="1"/>
</dbReference>
<evidence type="ECO:0000256" key="10">
    <source>
        <dbReference type="ARBA" id="ARBA00023128"/>
    </source>
</evidence>
<evidence type="ECO:0000256" key="13">
    <source>
        <dbReference type="SAM" id="Phobius"/>
    </source>
</evidence>
<comment type="function">
    <text evidence="1">Essential component of the TIM23 complex, a complex that mediates the translocation of transit peptide-containing proteins across the mitochondrial inner membrane.</text>
</comment>
<keyword evidence="9" id="KW-0811">Translocation</keyword>
<keyword evidence="11 13" id="KW-0472">Membrane</keyword>
<comment type="similarity">
    <text evidence="3">Belongs to the Tim17/Tim22/Tim23 family.</text>
</comment>
<comment type="caution">
    <text evidence="14">The sequence shown here is derived from an EMBL/GenBank/DDBJ whole genome shotgun (WGS) entry which is preliminary data.</text>
</comment>
<keyword evidence="5 13" id="KW-0812">Transmembrane</keyword>
<dbReference type="GO" id="GO:0008320">
    <property type="term" value="F:protein transmembrane transporter activity"/>
    <property type="evidence" value="ECO:0007669"/>
    <property type="project" value="InterPro"/>
</dbReference>
<comment type="subcellular location">
    <subcellularLocation>
        <location evidence="2">Mitochondrion inner membrane</location>
        <topology evidence="2">Multi-pass membrane protein</topology>
    </subcellularLocation>
</comment>
<feature type="compositionally biased region" description="Polar residues" evidence="12">
    <location>
        <begin position="99"/>
        <end position="108"/>
    </location>
</feature>
<evidence type="ECO:0000256" key="1">
    <source>
        <dbReference type="ARBA" id="ARBA00002959"/>
    </source>
</evidence>
<feature type="transmembrane region" description="Helical" evidence="13">
    <location>
        <begin position="471"/>
        <end position="494"/>
    </location>
</feature>
<keyword evidence="6" id="KW-0999">Mitochondrion inner membrane</keyword>
<accession>A0AAD7W6U0</accession>
<keyword evidence="10" id="KW-0496">Mitochondrion</keyword>
<evidence type="ECO:0000256" key="4">
    <source>
        <dbReference type="ARBA" id="ARBA00022448"/>
    </source>
</evidence>
<feature type="region of interest" description="Disordered" evidence="12">
    <location>
        <begin position="505"/>
        <end position="527"/>
    </location>
</feature>
<organism evidence="14 15">
    <name type="scientific">Aldrovandia affinis</name>
    <dbReference type="NCBI Taxonomy" id="143900"/>
    <lineage>
        <taxon>Eukaryota</taxon>
        <taxon>Metazoa</taxon>
        <taxon>Chordata</taxon>
        <taxon>Craniata</taxon>
        <taxon>Vertebrata</taxon>
        <taxon>Euteleostomi</taxon>
        <taxon>Actinopterygii</taxon>
        <taxon>Neopterygii</taxon>
        <taxon>Teleostei</taxon>
        <taxon>Notacanthiformes</taxon>
        <taxon>Halosauridae</taxon>
        <taxon>Aldrovandia</taxon>
    </lineage>
</organism>
<dbReference type="GO" id="GO:0005744">
    <property type="term" value="C:TIM23 mitochondrial import inner membrane translocase complex"/>
    <property type="evidence" value="ECO:0007669"/>
    <property type="project" value="InterPro"/>
</dbReference>
<keyword evidence="7" id="KW-0653">Protein transport</keyword>
<dbReference type="EMBL" id="JAINUG010000229">
    <property type="protein sequence ID" value="KAJ8386381.1"/>
    <property type="molecule type" value="Genomic_DNA"/>
</dbReference>
<evidence type="ECO:0000256" key="5">
    <source>
        <dbReference type="ARBA" id="ARBA00022692"/>
    </source>
</evidence>
<feature type="compositionally biased region" description="Basic and acidic residues" evidence="12">
    <location>
        <begin position="1"/>
        <end position="31"/>
    </location>
</feature>
<dbReference type="Pfam" id="PF02466">
    <property type="entry name" value="Tim17"/>
    <property type="match status" value="1"/>
</dbReference>
<dbReference type="NCBIfam" id="TIGR00980">
    <property type="entry name" value="3a0801so1tim17"/>
    <property type="match status" value="1"/>
</dbReference>
<reference evidence="14" key="1">
    <citation type="journal article" date="2023" name="Science">
        <title>Genome structures resolve the early diversification of teleost fishes.</title>
        <authorList>
            <person name="Parey E."/>
            <person name="Louis A."/>
            <person name="Montfort J."/>
            <person name="Bouchez O."/>
            <person name="Roques C."/>
            <person name="Iampietro C."/>
            <person name="Lluch J."/>
            <person name="Castinel A."/>
            <person name="Donnadieu C."/>
            <person name="Desvignes T."/>
            <person name="Floi Bucao C."/>
            <person name="Jouanno E."/>
            <person name="Wen M."/>
            <person name="Mejri S."/>
            <person name="Dirks R."/>
            <person name="Jansen H."/>
            <person name="Henkel C."/>
            <person name="Chen W.J."/>
            <person name="Zahm M."/>
            <person name="Cabau C."/>
            <person name="Klopp C."/>
            <person name="Thompson A.W."/>
            <person name="Robinson-Rechavi M."/>
            <person name="Braasch I."/>
            <person name="Lecointre G."/>
            <person name="Bobe J."/>
            <person name="Postlethwait J.H."/>
            <person name="Berthelot C."/>
            <person name="Roest Crollius H."/>
            <person name="Guiguen Y."/>
        </authorList>
    </citation>
    <scope>NUCLEOTIDE SEQUENCE</scope>
    <source>
        <strain evidence="14">NC1722</strain>
    </source>
</reference>
<dbReference type="InterPro" id="IPR005678">
    <property type="entry name" value="Tim17"/>
</dbReference>
<evidence type="ECO:0000256" key="3">
    <source>
        <dbReference type="ARBA" id="ARBA00008444"/>
    </source>
</evidence>
<dbReference type="GO" id="GO:0030150">
    <property type="term" value="P:protein import into mitochondrial matrix"/>
    <property type="evidence" value="ECO:0007669"/>
    <property type="project" value="InterPro"/>
</dbReference>
<evidence type="ECO:0008006" key="16">
    <source>
        <dbReference type="Google" id="ProtNLM"/>
    </source>
</evidence>
<dbReference type="PANTHER" id="PTHR10485">
    <property type="entry name" value="MITOCHONDRIAL IMPORT INNER MEMBRANE TRANSLOCASE SUBUNIT TIM-17"/>
    <property type="match status" value="1"/>
</dbReference>
<evidence type="ECO:0000256" key="8">
    <source>
        <dbReference type="ARBA" id="ARBA00022989"/>
    </source>
</evidence>